<dbReference type="InterPro" id="IPR002347">
    <property type="entry name" value="SDR_fam"/>
</dbReference>
<dbReference type="Proteomes" id="UP000293852">
    <property type="component" value="Unassembled WGS sequence"/>
</dbReference>
<dbReference type="Pfam" id="PF00106">
    <property type="entry name" value="adh_short"/>
    <property type="match status" value="1"/>
</dbReference>
<dbReference type="SMART" id="SM00822">
    <property type="entry name" value="PKS_KR"/>
    <property type="match status" value="1"/>
</dbReference>
<sequence>MPLVQDSRLVDEPFPLRGRTAVVTGAASGIGRAVARALAHTGARVAALDVDDAGLDLVSTLDEEGAVGSVVGVRADVTDRRRLEAVRGEVRRRLGPADLVVANAGVMFGGPFELSDVGEWDQMIAVNVMGVLNTARVFVEDLLAAADKGRSTDLVIVGSVASHLLLAGFSVYSSTAAARAQLARSLRAELSDRGVRVRHIEPGTTTTGLGRGISDPRARESLERMRAVRDPLTPADVADAVVFSASLPVGVNLAEAVVLPTRQG</sequence>
<evidence type="ECO:0000256" key="2">
    <source>
        <dbReference type="ARBA" id="ARBA00023002"/>
    </source>
</evidence>
<dbReference type="InterPro" id="IPR036291">
    <property type="entry name" value="NAD(P)-bd_dom_sf"/>
</dbReference>
<dbReference type="PANTHER" id="PTHR43669">
    <property type="entry name" value="5-KETO-D-GLUCONATE 5-REDUCTASE"/>
    <property type="match status" value="1"/>
</dbReference>
<dbReference type="GO" id="GO:0016491">
    <property type="term" value="F:oxidoreductase activity"/>
    <property type="evidence" value="ECO:0007669"/>
    <property type="project" value="UniProtKB-KW"/>
</dbReference>
<organism evidence="4 5">
    <name type="scientific">Xylanimonas ulmi</name>
    <dbReference type="NCBI Taxonomy" id="228973"/>
    <lineage>
        <taxon>Bacteria</taxon>
        <taxon>Bacillati</taxon>
        <taxon>Actinomycetota</taxon>
        <taxon>Actinomycetes</taxon>
        <taxon>Micrococcales</taxon>
        <taxon>Promicromonosporaceae</taxon>
        <taxon>Xylanimonas</taxon>
    </lineage>
</organism>
<name>A0A4Q7M1E2_9MICO</name>
<dbReference type="PANTHER" id="PTHR43669:SF3">
    <property type="entry name" value="ALCOHOL DEHYDROGENASE, PUTATIVE (AFU_ORTHOLOGUE AFUA_3G03445)-RELATED"/>
    <property type="match status" value="1"/>
</dbReference>
<keyword evidence="2" id="KW-0560">Oxidoreductase</keyword>
<dbReference type="SUPFAM" id="SSF51735">
    <property type="entry name" value="NAD(P)-binding Rossmann-fold domains"/>
    <property type="match status" value="1"/>
</dbReference>
<feature type="domain" description="Ketoreductase" evidence="3">
    <location>
        <begin position="19"/>
        <end position="203"/>
    </location>
</feature>
<evidence type="ECO:0000256" key="1">
    <source>
        <dbReference type="ARBA" id="ARBA00006484"/>
    </source>
</evidence>
<dbReference type="AlphaFoldDB" id="A0A4Q7M1E2"/>
<comment type="similarity">
    <text evidence="1">Belongs to the short-chain dehydrogenases/reductases (SDR) family.</text>
</comment>
<dbReference type="EMBL" id="SGWX01000001">
    <property type="protein sequence ID" value="RZS60198.1"/>
    <property type="molecule type" value="Genomic_DNA"/>
</dbReference>
<dbReference type="PRINTS" id="PR00081">
    <property type="entry name" value="GDHRDH"/>
</dbReference>
<dbReference type="InterPro" id="IPR057326">
    <property type="entry name" value="KR_dom"/>
</dbReference>
<dbReference type="Gene3D" id="3.40.50.720">
    <property type="entry name" value="NAD(P)-binding Rossmann-like Domain"/>
    <property type="match status" value="1"/>
</dbReference>
<evidence type="ECO:0000313" key="5">
    <source>
        <dbReference type="Proteomes" id="UP000293852"/>
    </source>
</evidence>
<accession>A0A4Q7M1E2</accession>
<evidence type="ECO:0000259" key="3">
    <source>
        <dbReference type="SMART" id="SM00822"/>
    </source>
</evidence>
<comment type="caution">
    <text evidence="4">The sequence shown here is derived from an EMBL/GenBank/DDBJ whole genome shotgun (WGS) entry which is preliminary data.</text>
</comment>
<protein>
    <submittedName>
        <fullName evidence="4">NADP-dependent 3-hydroxy acid dehydrogenase YdfG</fullName>
    </submittedName>
</protein>
<gene>
    <name evidence="4" type="ORF">EV386_0448</name>
</gene>
<evidence type="ECO:0000313" key="4">
    <source>
        <dbReference type="EMBL" id="RZS60198.1"/>
    </source>
</evidence>
<proteinExistence type="inferred from homology"/>
<reference evidence="4 5" key="1">
    <citation type="submission" date="2019-02" db="EMBL/GenBank/DDBJ databases">
        <title>Sequencing the genomes of 1000 actinobacteria strains.</title>
        <authorList>
            <person name="Klenk H.-P."/>
        </authorList>
    </citation>
    <scope>NUCLEOTIDE SEQUENCE [LARGE SCALE GENOMIC DNA]</scope>
    <source>
        <strain evidence="4 5">DSM 16932</strain>
    </source>
</reference>
<dbReference type="CDD" id="cd05233">
    <property type="entry name" value="SDR_c"/>
    <property type="match status" value="1"/>
</dbReference>
<dbReference type="RefSeq" id="WP_207216450.1">
    <property type="nucleotide sequence ID" value="NZ_SGWX01000001.1"/>
</dbReference>
<keyword evidence="5" id="KW-1185">Reference proteome</keyword>